<accession>A0AAW8UKF8</accession>
<dbReference type="InterPro" id="IPR008125">
    <property type="entry name" value="Streptothricin_AcTrfase"/>
</dbReference>
<organism evidence="4 5">
    <name type="scientific">Enterococcus casseliflavus</name>
    <name type="common">Enterococcus flavescens</name>
    <dbReference type="NCBI Taxonomy" id="37734"/>
    <lineage>
        <taxon>Bacteria</taxon>
        <taxon>Bacillati</taxon>
        <taxon>Bacillota</taxon>
        <taxon>Bacilli</taxon>
        <taxon>Lactobacillales</taxon>
        <taxon>Enterococcaceae</taxon>
        <taxon>Enterococcus</taxon>
    </lineage>
</organism>
<evidence type="ECO:0000313" key="4">
    <source>
        <dbReference type="EMBL" id="MDT2963291.1"/>
    </source>
</evidence>
<protein>
    <submittedName>
        <fullName evidence="4">GNAT family N-acetyltransferase</fullName>
    </submittedName>
</protein>
<evidence type="ECO:0000313" key="5">
    <source>
        <dbReference type="Proteomes" id="UP001268896"/>
    </source>
</evidence>
<sequence>MLEIKLIDQKHQADIRLKNEPFSLWGKLLPSYNEGSWQYTICKFASEDIQTMRFPDENYCYDEMSRNSLFIGAYDDGKCIGLAIVQDAFFKYLYLYDLKVNTDYRKQGIGQLLIHQALKAALAKGYRGIYTQAQDNNPSACLFYLRAGFRIGGLDTEVYKGTNQEGKSDILFYLDAAETAGKKIAKKRKKFLLPDGTLKATMF</sequence>
<dbReference type="PANTHER" id="PTHR43877">
    <property type="entry name" value="AMINOALKYLPHOSPHONATE N-ACETYLTRANSFERASE-RELATED-RELATED"/>
    <property type="match status" value="1"/>
</dbReference>
<dbReference type="CDD" id="cd04301">
    <property type="entry name" value="NAT_SF"/>
    <property type="match status" value="1"/>
</dbReference>
<dbReference type="AlphaFoldDB" id="A0AAW8UKF8"/>
<dbReference type="Gene3D" id="3.40.630.30">
    <property type="match status" value="1"/>
</dbReference>
<dbReference type="InterPro" id="IPR050832">
    <property type="entry name" value="Bact_Acetyltransf"/>
</dbReference>
<reference evidence="4" key="1">
    <citation type="submission" date="2023-03" db="EMBL/GenBank/DDBJ databases">
        <authorList>
            <person name="Shen W."/>
            <person name="Cai J."/>
        </authorList>
    </citation>
    <scope>NUCLEOTIDE SEQUENCE</scope>
    <source>
        <strain evidence="4">K72-2</strain>
    </source>
</reference>
<evidence type="ECO:0000256" key="1">
    <source>
        <dbReference type="ARBA" id="ARBA00022679"/>
    </source>
</evidence>
<feature type="domain" description="N-acetyltransferase" evidence="3">
    <location>
        <begin position="13"/>
        <end position="177"/>
    </location>
</feature>
<dbReference type="SUPFAM" id="SSF55729">
    <property type="entry name" value="Acyl-CoA N-acyltransferases (Nat)"/>
    <property type="match status" value="1"/>
</dbReference>
<dbReference type="RefSeq" id="WP_249270001.1">
    <property type="nucleotide sequence ID" value="NZ_JALKPN010000002.1"/>
</dbReference>
<keyword evidence="1" id="KW-0808">Transferase</keyword>
<dbReference type="Proteomes" id="UP001268896">
    <property type="component" value="Unassembled WGS sequence"/>
</dbReference>
<name>A0AAW8UKF8_ENTCA</name>
<keyword evidence="2" id="KW-0012">Acyltransferase</keyword>
<gene>
    <name evidence="4" type="ORF">P7I32_01610</name>
</gene>
<dbReference type="GO" id="GO:0016747">
    <property type="term" value="F:acyltransferase activity, transferring groups other than amino-acyl groups"/>
    <property type="evidence" value="ECO:0007669"/>
    <property type="project" value="InterPro"/>
</dbReference>
<proteinExistence type="predicted"/>
<dbReference type="PRINTS" id="PR01754">
    <property type="entry name" value="SACTRNSFRASE"/>
</dbReference>
<dbReference type="InterPro" id="IPR016181">
    <property type="entry name" value="Acyl_CoA_acyltransferase"/>
</dbReference>
<dbReference type="EMBL" id="JARQDV010000001">
    <property type="protein sequence ID" value="MDT2963291.1"/>
    <property type="molecule type" value="Genomic_DNA"/>
</dbReference>
<comment type="caution">
    <text evidence="4">The sequence shown here is derived from an EMBL/GenBank/DDBJ whole genome shotgun (WGS) entry which is preliminary data.</text>
</comment>
<evidence type="ECO:0000256" key="2">
    <source>
        <dbReference type="ARBA" id="ARBA00023315"/>
    </source>
</evidence>
<dbReference type="PANTHER" id="PTHR43877:SF1">
    <property type="entry name" value="ACETYLTRANSFERASE"/>
    <property type="match status" value="1"/>
</dbReference>
<evidence type="ECO:0000259" key="3">
    <source>
        <dbReference type="PROSITE" id="PS51186"/>
    </source>
</evidence>
<dbReference type="InterPro" id="IPR000182">
    <property type="entry name" value="GNAT_dom"/>
</dbReference>
<dbReference type="Pfam" id="PF00583">
    <property type="entry name" value="Acetyltransf_1"/>
    <property type="match status" value="1"/>
</dbReference>
<dbReference type="PROSITE" id="PS51186">
    <property type="entry name" value="GNAT"/>
    <property type="match status" value="1"/>
</dbReference>